<dbReference type="Pfam" id="PF00085">
    <property type="entry name" value="Thioredoxin"/>
    <property type="match status" value="1"/>
</dbReference>
<reference evidence="2 3" key="1">
    <citation type="journal article" date="2023" name="Microbiol. Spectr.">
        <title>Symbiosis of Carpenter Bees with Uncharacterized Lactic Acid Bacteria Showing NAD Auxotrophy.</title>
        <authorList>
            <person name="Kawasaki S."/>
            <person name="Ozawa K."/>
            <person name="Mori T."/>
            <person name="Yamamoto A."/>
            <person name="Ito M."/>
            <person name="Ohkuma M."/>
            <person name="Sakamoto M."/>
            <person name="Matsutani M."/>
        </authorList>
    </citation>
    <scope>NUCLEOTIDE SEQUENCE [LARGE SCALE GENOMIC DNA]</scope>
    <source>
        <strain evidence="2 3">KimC2</strain>
    </source>
</reference>
<dbReference type="PANTHER" id="PTHR10438:SF468">
    <property type="entry name" value="THIOREDOXIN-1-RELATED"/>
    <property type="match status" value="1"/>
</dbReference>
<dbReference type="InterPro" id="IPR013766">
    <property type="entry name" value="Thioredoxin_domain"/>
</dbReference>
<sequence>MNKFSGNEGDLNQGLNILVFTADWCGDCKFIKPFMPLVEKEYSQFNFIEIDIDQHKELAEKMSVKGIPSFIALNNGEEIGRFVNGDRKTKEEIDQFISGLKYK</sequence>
<dbReference type="PROSITE" id="PS51352">
    <property type="entry name" value="THIOREDOXIN_2"/>
    <property type="match status" value="1"/>
</dbReference>
<proteinExistence type="predicted"/>
<dbReference type="InterPro" id="IPR050620">
    <property type="entry name" value="Thioredoxin_H-type-like"/>
</dbReference>
<evidence type="ECO:0000313" key="2">
    <source>
        <dbReference type="EMBL" id="BDR56399.1"/>
    </source>
</evidence>
<name>A0AAU9CR53_9LACO</name>
<keyword evidence="3" id="KW-1185">Reference proteome</keyword>
<protein>
    <submittedName>
        <fullName evidence="2">Thiol reductase thioredoxin</fullName>
    </submittedName>
</protein>
<dbReference type="SUPFAM" id="SSF52833">
    <property type="entry name" value="Thioredoxin-like"/>
    <property type="match status" value="1"/>
</dbReference>
<dbReference type="AlphaFoldDB" id="A0AAU9CR53"/>
<dbReference type="RefSeq" id="WP_317698326.1">
    <property type="nucleotide sequence ID" value="NZ_AP026801.1"/>
</dbReference>
<dbReference type="InterPro" id="IPR036249">
    <property type="entry name" value="Thioredoxin-like_sf"/>
</dbReference>
<dbReference type="Proteomes" id="UP001321804">
    <property type="component" value="Chromosome"/>
</dbReference>
<evidence type="ECO:0000259" key="1">
    <source>
        <dbReference type="PROSITE" id="PS51352"/>
    </source>
</evidence>
<feature type="domain" description="Thioredoxin" evidence="1">
    <location>
        <begin position="1"/>
        <end position="102"/>
    </location>
</feature>
<dbReference type="CDD" id="cd02947">
    <property type="entry name" value="TRX_family"/>
    <property type="match status" value="1"/>
</dbReference>
<gene>
    <name evidence="2" type="ORF">KIMC2_09610</name>
</gene>
<dbReference type="EMBL" id="AP026801">
    <property type="protein sequence ID" value="BDR56399.1"/>
    <property type="molecule type" value="Genomic_DNA"/>
</dbReference>
<accession>A0AAU9CR53</accession>
<dbReference type="PANTHER" id="PTHR10438">
    <property type="entry name" value="THIOREDOXIN"/>
    <property type="match status" value="1"/>
</dbReference>
<dbReference type="Gene3D" id="3.40.30.10">
    <property type="entry name" value="Glutaredoxin"/>
    <property type="match status" value="1"/>
</dbReference>
<dbReference type="KEGG" id="xak:KIMC2_09610"/>
<evidence type="ECO:0000313" key="3">
    <source>
        <dbReference type="Proteomes" id="UP001321804"/>
    </source>
</evidence>
<organism evidence="2 3">
    <name type="scientific">Xylocopilactobacillus apis</name>
    <dbReference type="NCBI Taxonomy" id="2932183"/>
    <lineage>
        <taxon>Bacteria</taxon>
        <taxon>Bacillati</taxon>
        <taxon>Bacillota</taxon>
        <taxon>Bacilli</taxon>
        <taxon>Lactobacillales</taxon>
        <taxon>Lactobacillaceae</taxon>
        <taxon>Xylocopilactobacillus</taxon>
    </lineage>
</organism>